<dbReference type="CDD" id="cd07067">
    <property type="entry name" value="HP_PGM_like"/>
    <property type="match status" value="1"/>
</dbReference>
<gene>
    <name evidence="1" type="ORF">NFC81_03700</name>
</gene>
<evidence type="ECO:0000313" key="1">
    <source>
        <dbReference type="EMBL" id="WLD58901.1"/>
    </source>
</evidence>
<proteinExistence type="predicted"/>
<name>A0AB38YHR6_9GAMM</name>
<organism evidence="1">
    <name type="scientific">Salinispirillum sp. LH 10-3-1</name>
    <dbReference type="NCBI Taxonomy" id="2952525"/>
    <lineage>
        <taxon>Bacteria</taxon>
        <taxon>Pseudomonadati</taxon>
        <taxon>Pseudomonadota</taxon>
        <taxon>Gammaproteobacteria</taxon>
        <taxon>Oceanospirillales</taxon>
        <taxon>Saccharospirillaceae</taxon>
        <taxon>Salinispirillum</taxon>
    </lineage>
</organism>
<dbReference type="RefSeq" id="WP_304996189.1">
    <property type="nucleotide sequence ID" value="NZ_CP101717.1"/>
</dbReference>
<dbReference type="EMBL" id="CP101717">
    <property type="protein sequence ID" value="WLD58901.1"/>
    <property type="molecule type" value="Genomic_DNA"/>
</dbReference>
<protein>
    <submittedName>
        <fullName evidence="1">Histidine phosphatase family protein</fullName>
    </submittedName>
</protein>
<dbReference type="AlphaFoldDB" id="A0AB38YHR6"/>
<accession>A0AB38YHR6</accession>
<dbReference type="Pfam" id="PF00300">
    <property type="entry name" value="His_Phos_1"/>
    <property type="match status" value="1"/>
</dbReference>
<sequence length="165" mass="18487">MRYWVRHDQPALPGPICYGWLDVPLAVAPDITAQALRSVIPSALPVFSSPLQRCRLLAEHLQEQPTILDDLREVHFGDWEGELWDDIPRDLLDAWAQTPYEFQFPNGEAVPQFLARVGAVIDTLPEACIVVTHAGVIRAALHHRKGLALQEAFATPIPFGSYLKF</sequence>
<reference evidence="1" key="1">
    <citation type="submission" date="2022-07" db="EMBL/GenBank/DDBJ databases">
        <title>Complete genome sequence of Salinispirillum sp. LH10-3-1 capable of multiple carbohydrate inversion isolated from a soda lake.</title>
        <authorList>
            <person name="Liu J."/>
            <person name="Zhai Y."/>
            <person name="Zhang H."/>
            <person name="Yang H."/>
            <person name="Qu J."/>
            <person name="Li J."/>
        </authorList>
    </citation>
    <scope>NUCLEOTIDE SEQUENCE</scope>
    <source>
        <strain evidence="1">LH 10-3-1</strain>
    </source>
</reference>
<dbReference type="InterPro" id="IPR013078">
    <property type="entry name" value="His_Pase_superF_clade-1"/>
</dbReference>
<dbReference type="Gene3D" id="3.40.50.1240">
    <property type="entry name" value="Phosphoglycerate mutase-like"/>
    <property type="match status" value="1"/>
</dbReference>
<dbReference type="SMART" id="SM00855">
    <property type="entry name" value="PGAM"/>
    <property type="match status" value="1"/>
</dbReference>
<dbReference type="InterPro" id="IPR029033">
    <property type="entry name" value="His_PPase_superfam"/>
</dbReference>
<dbReference type="SUPFAM" id="SSF53254">
    <property type="entry name" value="Phosphoglycerate mutase-like"/>
    <property type="match status" value="1"/>
</dbReference>